<dbReference type="PROSITE" id="PS51257">
    <property type="entry name" value="PROKAR_LIPOPROTEIN"/>
    <property type="match status" value="1"/>
</dbReference>
<comment type="caution">
    <text evidence="1">The sequence shown here is derived from an EMBL/GenBank/DDBJ whole genome shotgun (WGS) entry which is preliminary data.</text>
</comment>
<gene>
    <name evidence="1" type="ORF">GCM10008090_13120</name>
</gene>
<dbReference type="AlphaFoldDB" id="A0A918RNC4"/>
<dbReference type="EMBL" id="BMXA01000002">
    <property type="protein sequence ID" value="GHA04973.1"/>
    <property type="molecule type" value="Genomic_DNA"/>
</dbReference>
<name>A0A918RNC4_9GAMM</name>
<evidence type="ECO:0008006" key="3">
    <source>
        <dbReference type="Google" id="ProtNLM"/>
    </source>
</evidence>
<dbReference type="RefSeq" id="WP_189399237.1">
    <property type="nucleotide sequence ID" value="NZ_BMXA01000002.1"/>
</dbReference>
<accession>A0A918RNC4</accession>
<evidence type="ECO:0000313" key="1">
    <source>
        <dbReference type="EMBL" id="GHA04973.1"/>
    </source>
</evidence>
<dbReference type="Proteomes" id="UP000614811">
    <property type="component" value="Unassembled WGS sequence"/>
</dbReference>
<sequence length="377" mass="41836">MKTQIKNLVISGAAALVMSGCSTVSRYTLDTDFDAAPEKSKTKMSEALQCLRQELDNNLVNPSAYVFMVRDIIDGTIKHNNYSDGPLSDSGRIQMISTLSAHTHPSYGIVIDQFPLMFQPIISEQVGLDRFGFPSQSNLSSFLPRITSVANTNRNARGMNDVSEVTPLIIDGAFTRNDSSHQRSKGYGQNGGYRGDVEEEKSAAIDFGDSGSERSVTLVVNIIDPQTNVVIGTEAFDLKYYSNSKTARFRVAVDNYYYGFSNTDVRVETLHAAQQTLLDGAAVWILDNAFGNKVDFSPCFDNPDTVAVGRDSRQRAADRLADRADTQEQPEVSYAEIEAELKFEDDEKQPLELEDYVHKAVARDWRVCDDDNRANCE</sequence>
<proteinExistence type="predicted"/>
<keyword evidence="2" id="KW-1185">Reference proteome</keyword>
<evidence type="ECO:0000313" key="2">
    <source>
        <dbReference type="Proteomes" id="UP000614811"/>
    </source>
</evidence>
<reference evidence="1" key="2">
    <citation type="submission" date="2020-09" db="EMBL/GenBank/DDBJ databases">
        <authorList>
            <person name="Sun Q."/>
            <person name="Kim S."/>
        </authorList>
    </citation>
    <scope>NUCLEOTIDE SEQUENCE</scope>
    <source>
        <strain evidence="1">KCTC 12711</strain>
    </source>
</reference>
<protein>
    <recommendedName>
        <fullName evidence="3">Lipoprotein</fullName>
    </recommendedName>
</protein>
<reference evidence="1" key="1">
    <citation type="journal article" date="2014" name="Int. J. Syst. Evol. Microbiol.">
        <title>Complete genome sequence of Corynebacterium casei LMG S-19264T (=DSM 44701T), isolated from a smear-ripened cheese.</title>
        <authorList>
            <consortium name="US DOE Joint Genome Institute (JGI-PGF)"/>
            <person name="Walter F."/>
            <person name="Albersmeier A."/>
            <person name="Kalinowski J."/>
            <person name="Ruckert C."/>
        </authorList>
    </citation>
    <scope>NUCLEOTIDE SEQUENCE</scope>
    <source>
        <strain evidence="1">KCTC 12711</strain>
    </source>
</reference>
<organism evidence="1 2">
    <name type="scientific">Arenicella chitinivorans</name>
    <dbReference type="NCBI Taxonomy" id="1329800"/>
    <lineage>
        <taxon>Bacteria</taxon>
        <taxon>Pseudomonadati</taxon>
        <taxon>Pseudomonadota</taxon>
        <taxon>Gammaproteobacteria</taxon>
        <taxon>Arenicellales</taxon>
        <taxon>Arenicellaceae</taxon>
        <taxon>Arenicella</taxon>
    </lineage>
</organism>